<dbReference type="Proteomes" id="UP001255856">
    <property type="component" value="Unassembled WGS sequence"/>
</dbReference>
<keyword evidence="10" id="KW-1185">Reference proteome</keyword>
<dbReference type="EC" id="1.1.99.39" evidence="6"/>
<dbReference type="PROSITE" id="PS51387">
    <property type="entry name" value="FAD_PCMH"/>
    <property type="match status" value="1"/>
</dbReference>
<evidence type="ECO:0000256" key="2">
    <source>
        <dbReference type="ARBA" id="ARBA00008000"/>
    </source>
</evidence>
<dbReference type="InterPro" id="IPR023799">
    <property type="entry name" value="RbfA_dom_sf"/>
</dbReference>
<protein>
    <recommendedName>
        <fullName evidence="6">D-2-hydroxyglutarate dehydrogenase</fullName>
        <ecNumber evidence="6">1.1.99.39</ecNumber>
    </recommendedName>
</protein>
<name>A0AAD9IF59_PROWI</name>
<sequence>MRGLGTALCLLTTYATVSLERSSAFARVEDTDLSVFESILGSSAVLTEPSDVEPYNTDWMRKYEGQSRCVLRPRETAEVAAILKHCHARGLAVVPQGGNTGLVGGATPVFDEIVLSTARMTDIQGFDPLSGAITAQAGAILANCDAAARAHGHCMPLDLGASGSCAIGGNVATNAGGIRLLRYGGMHGNVLGLEAVLADGTVLDTLSTLRKDNTGYDLKQLFIGSEGTLGVITAVSVLCPPAPQSTSVVYLAVPSFPAALAVLGQARARLGELLSAFEFLDRGSLEVVVDNLPNIRDPLPDSDAPFFLVVEVAGASEEHNSAMLEEFLEATMGSGDVVDGVVAQDLGQAAEIWALRESITEALRHRGAIYKYDLSFGPAQMYEVVEAARARMAELFPDEAASPDGPVKVVGYGHLGDGNIHLNISTPRYEERYEQGLEPWVYEHTAARRGSISAEHGLGRMKAPCIGYSKSPEAVATMRLIKQALDPKGILNPHKVLHAAIEGQLSSRSLGDGVPEITVSEVELHQDLRFARIFVTIQGARTMKEKRQILRGLDSCTEYVRYTLAEHLQLRFSPEIQFRLNQDNDSAERVEQLLEQIRLEKEGLAKPERHPYYFKTQS</sequence>
<feature type="domain" description="FAD-binding PCMH-type" evidence="8">
    <location>
        <begin position="63"/>
        <end position="242"/>
    </location>
</feature>
<dbReference type="SUPFAM" id="SSF56176">
    <property type="entry name" value="FAD-binding/transporter-associated domain-like"/>
    <property type="match status" value="1"/>
</dbReference>
<dbReference type="EMBL" id="JASFZW010000012">
    <property type="protein sequence ID" value="KAK2075970.1"/>
    <property type="molecule type" value="Genomic_DNA"/>
</dbReference>
<dbReference type="InterPro" id="IPR016171">
    <property type="entry name" value="Vanillyl_alc_oxidase_C-sub2"/>
</dbReference>
<dbReference type="Gene3D" id="3.30.70.2190">
    <property type="match status" value="1"/>
</dbReference>
<keyword evidence="7" id="KW-0732">Signal</keyword>
<feature type="chain" id="PRO_5042220807" description="D-2-hydroxyglutarate dehydrogenase" evidence="7">
    <location>
        <begin position="20"/>
        <end position="618"/>
    </location>
</feature>
<dbReference type="InterPro" id="IPR004113">
    <property type="entry name" value="FAD-bd_oxidored_4_C"/>
</dbReference>
<comment type="cofactor">
    <cofactor evidence="1">
        <name>FAD</name>
        <dbReference type="ChEBI" id="CHEBI:57692"/>
    </cofactor>
</comment>
<dbReference type="InterPro" id="IPR016169">
    <property type="entry name" value="FAD-bd_PCMH_sub2"/>
</dbReference>
<dbReference type="PANTHER" id="PTHR43716:SF1">
    <property type="entry name" value="D-2-HYDROXYGLUTARATE DEHYDROGENASE, MITOCHONDRIAL"/>
    <property type="match status" value="1"/>
</dbReference>
<dbReference type="FunFam" id="3.30.465.10:FF:000001">
    <property type="entry name" value="D-2-hydroxyglutarate dehydrogenase, mitochondrial"/>
    <property type="match status" value="1"/>
</dbReference>
<keyword evidence="4" id="KW-0274">FAD</keyword>
<evidence type="ECO:0000256" key="3">
    <source>
        <dbReference type="ARBA" id="ARBA00022630"/>
    </source>
</evidence>
<feature type="signal peptide" evidence="7">
    <location>
        <begin position="1"/>
        <end position="19"/>
    </location>
</feature>
<reference evidence="9" key="1">
    <citation type="submission" date="2021-01" db="EMBL/GenBank/DDBJ databases">
        <authorList>
            <person name="Eckstrom K.M.E."/>
        </authorList>
    </citation>
    <scope>NUCLEOTIDE SEQUENCE</scope>
    <source>
        <strain evidence="9">UVCC 0001</strain>
    </source>
</reference>
<dbReference type="FunFam" id="3.30.70.2190:FF:000001">
    <property type="entry name" value="D-2-hydroxyglutarate dehydrogenase mitochondrial"/>
    <property type="match status" value="1"/>
</dbReference>
<dbReference type="Pfam" id="PF02913">
    <property type="entry name" value="FAD-oxidase_C"/>
    <property type="match status" value="1"/>
</dbReference>
<evidence type="ECO:0000256" key="4">
    <source>
        <dbReference type="ARBA" id="ARBA00022827"/>
    </source>
</evidence>
<dbReference type="GO" id="GO:0051990">
    <property type="term" value="F:(R)-2-hydroxyglutarate dehydrogenase activity"/>
    <property type="evidence" value="ECO:0007669"/>
    <property type="project" value="UniProtKB-EC"/>
</dbReference>
<dbReference type="InterPro" id="IPR016166">
    <property type="entry name" value="FAD-bd_PCMH"/>
</dbReference>
<dbReference type="PANTHER" id="PTHR43716">
    <property type="entry name" value="D-2-HYDROXYGLUTARATE DEHYDROGENASE, MITOCHONDRIAL"/>
    <property type="match status" value="1"/>
</dbReference>
<dbReference type="InterPro" id="IPR016164">
    <property type="entry name" value="FAD-linked_Oxase-like_C"/>
</dbReference>
<dbReference type="GO" id="GO:0005739">
    <property type="term" value="C:mitochondrion"/>
    <property type="evidence" value="ECO:0007669"/>
    <property type="project" value="TreeGrafter"/>
</dbReference>
<gene>
    <name evidence="9" type="ORF">QBZ16_001306</name>
</gene>
<evidence type="ECO:0000259" key="8">
    <source>
        <dbReference type="PROSITE" id="PS51387"/>
    </source>
</evidence>
<dbReference type="Gene3D" id="3.30.70.2740">
    <property type="match status" value="1"/>
</dbReference>
<dbReference type="Gene3D" id="3.30.43.10">
    <property type="entry name" value="Uridine Diphospho-n-acetylenolpyruvylglucosamine Reductase, domain 2"/>
    <property type="match status" value="1"/>
</dbReference>
<dbReference type="Gene3D" id="1.10.45.10">
    <property type="entry name" value="Vanillyl-alcohol Oxidase, Chain A, domain 4"/>
    <property type="match status" value="1"/>
</dbReference>
<dbReference type="Pfam" id="PF01565">
    <property type="entry name" value="FAD_binding_4"/>
    <property type="match status" value="1"/>
</dbReference>
<dbReference type="GO" id="GO:0006364">
    <property type="term" value="P:rRNA processing"/>
    <property type="evidence" value="ECO:0007669"/>
    <property type="project" value="InterPro"/>
</dbReference>
<evidence type="ECO:0000256" key="1">
    <source>
        <dbReference type="ARBA" id="ARBA00001974"/>
    </source>
</evidence>
<dbReference type="FunFam" id="1.10.45.10:FF:000001">
    <property type="entry name" value="D-lactate dehydrogenase mitochondrial"/>
    <property type="match status" value="1"/>
</dbReference>
<evidence type="ECO:0000256" key="6">
    <source>
        <dbReference type="ARBA" id="ARBA00039003"/>
    </source>
</evidence>
<keyword evidence="5" id="KW-0560">Oxidoreductase</keyword>
<dbReference type="InterPro" id="IPR051264">
    <property type="entry name" value="FAD-oxidored/transferase_4"/>
</dbReference>
<dbReference type="SUPFAM" id="SSF89919">
    <property type="entry name" value="Ribosome-binding factor A, RbfA"/>
    <property type="match status" value="1"/>
</dbReference>
<dbReference type="SUPFAM" id="SSF55103">
    <property type="entry name" value="FAD-linked oxidases, C-terminal domain"/>
    <property type="match status" value="1"/>
</dbReference>
<proteinExistence type="inferred from homology"/>
<dbReference type="InterPro" id="IPR006094">
    <property type="entry name" value="Oxid_FAD_bind_N"/>
</dbReference>
<comment type="caution">
    <text evidence="9">The sequence shown here is derived from an EMBL/GenBank/DDBJ whole genome shotgun (WGS) entry which is preliminary data.</text>
</comment>
<dbReference type="FunFam" id="3.30.43.10:FF:000011">
    <property type="entry name" value="D-lactate dehydrogenase (Cytochrome)"/>
    <property type="match status" value="1"/>
</dbReference>
<accession>A0AAD9IF59</accession>
<dbReference type="Gene3D" id="3.30.465.10">
    <property type="match status" value="1"/>
</dbReference>
<dbReference type="InterPro" id="IPR036318">
    <property type="entry name" value="FAD-bd_PCMH-like_sf"/>
</dbReference>
<comment type="similarity">
    <text evidence="2">Belongs to the FAD-binding oxidoreductase/transferase type 4 family.</text>
</comment>
<evidence type="ECO:0000256" key="7">
    <source>
        <dbReference type="SAM" id="SignalP"/>
    </source>
</evidence>
<dbReference type="InterPro" id="IPR016167">
    <property type="entry name" value="FAD-bd_PCMH_sub1"/>
</dbReference>
<evidence type="ECO:0000313" key="9">
    <source>
        <dbReference type="EMBL" id="KAK2075970.1"/>
    </source>
</evidence>
<dbReference type="InterPro" id="IPR015946">
    <property type="entry name" value="KH_dom-like_a/b"/>
</dbReference>
<organism evidence="9 10">
    <name type="scientific">Prototheca wickerhamii</name>
    <dbReference type="NCBI Taxonomy" id="3111"/>
    <lineage>
        <taxon>Eukaryota</taxon>
        <taxon>Viridiplantae</taxon>
        <taxon>Chlorophyta</taxon>
        <taxon>core chlorophytes</taxon>
        <taxon>Trebouxiophyceae</taxon>
        <taxon>Chlorellales</taxon>
        <taxon>Chlorellaceae</taxon>
        <taxon>Prototheca</taxon>
    </lineage>
</organism>
<keyword evidence="3" id="KW-0285">Flavoprotein</keyword>
<dbReference type="Gene3D" id="3.30.300.20">
    <property type="match status" value="1"/>
</dbReference>
<evidence type="ECO:0000313" key="10">
    <source>
        <dbReference type="Proteomes" id="UP001255856"/>
    </source>
</evidence>
<dbReference type="AlphaFoldDB" id="A0AAD9IF59"/>
<evidence type="ECO:0000256" key="5">
    <source>
        <dbReference type="ARBA" id="ARBA00023002"/>
    </source>
</evidence>
<dbReference type="GO" id="GO:0071949">
    <property type="term" value="F:FAD binding"/>
    <property type="evidence" value="ECO:0007669"/>
    <property type="project" value="InterPro"/>
</dbReference>